<dbReference type="PROSITE" id="PS50235">
    <property type="entry name" value="USP_3"/>
    <property type="match status" value="1"/>
</dbReference>
<evidence type="ECO:0000313" key="11">
    <source>
        <dbReference type="EMBL" id="CRK93156.1"/>
    </source>
</evidence>
<keyword evidence="5" id="KW-0833">Ubl conjugation pathway</keyword>
<organism evidence="11 12">
    <name type="scientific">Clunio marinus</name>
    <dbReference type="NCBI Taxonomy" id="568069"/>
    <lineage>
        <taxon>Eukaryota</taxon>
        <taxon>Metazoa</taxon>
        <taxon>Ecdysozoa</taxon>
        <taxon>Arthropoda</taxon>
        <taxon>Hexapoda</taxon>
        <taxon>Insecta</taxon>
        <taxon>Pterygota</taxon>
        <taxon>Neoptera</taxon>
        <taxon>Endopterygota</taxon>
        <taxon>Diptera</taxon>
        <taxon>Nematocera</taxon>
        <taxon>Chironomoidea</taxon>
        <taxon>Chironomidae</taxon>
        <taxon>Clunio</taxon>
    </lineage>
</organism>
<evidence type="ECO:0000256" key="5">
    <source>
        <dbReference type="ARBA" id="ARBA00022786"/>
    </source>
</evidence>
<dbReference type="SUPFAM" id="SSF54001">
    <property type="entry name" value="Cysteine proteinases"/>
    <property type="match status" value="1"/>
</dbReference>
<evidence type="ECO:0000256" key="1">
    <source>
        <dbReference type="ARBA" id="ARBA00000707"/>
    </source>
</evidence>
<dbReference type="STRING" id="568069.A0A1J1I0P6"/>
<keyword evidence="7" id="KW-0788">Thiol protease</keyword>
<evidence type="ECO:0000256" key="2">
    <source>
        <dbReference type="ARBA" id="ARBA00009085"/>
    </source>
</evidence>
<evidence type="ECO:0000259" key="10">
    <source>
        <dbReference type="PROSITE" id="PS50235"/>
    </source>
</evidence>
<accession>A0A1J1I0P6</accession>
<keyword evidence="9" id="KW-0812">Transmembrane</keyword>
<dbReference type="PANTHER" id="PTHR24006:SF888">
    <property type="entry name" value="UBIQUITIN CARBOXYL-TERMINAL HYDROLASE 30"/>
    <property type="match status" value="1"/>
</dbReference>
<keyword evidence="9" id="KW-1133">Transmembrane helix</keyword>
<dbReference type="AlphaFoldDB" id="A0A1J1I0P6"/>
<dbReference type="Gene3D" id="3.90.70.10">
    <property type="entry name" value="Cysteine proteinases"/>
    <property type="match status" value="1"/>
</dbReference>
<feature type="region of interest" description="Disordered" evidence="8">
    <location>
        <begin position="217"/>
        <end position="264"/>
    </location>
</feature>
<dbReference type="InterPro" id="IPR028889">
    <property type="entry name" value="USP"/>
</dbReference>
<evidence type="ECO:0000256" key="7">
    <source>
        <dbReference type="ARBA" id="ARBA00022807"/>
    </source>
</evidence>
<keyword evidence="12" id="KW-1185">Reference proteome</keyword>
<dbReference type="GO" id="GO:0005829">
    <property type="term" value="C:cytosol"/>
    <property type="evidence" value="ECO:0007669"/>
    <property type="project" value="TreeGrafter"/>
</dbReference>
<dbReference type="PANTHER" id="PTHR24006">
    <property type="entry name" value="UBIQUITIN CARBOXYL-TERMINAL HYDROLASE"/>
    <property type="match status" value="1"/>
</dbReference>
<sequence>MESDKVLMAMVTGAAVVGAVGAFVFWPGSKSKLRQRRGQISGLINFGNTCFLNTLLQAVASSPQFLTWLQLHDSLDKKSLISSLQMILDCINGTHPTIRSDPSNPAPVIRALNALGWVIPEGENDPHELLHVILTSVEEEALKPKKIGCLSDALGEANISAISQALPARPSSAMLTEFDKELYNESSNLMRLVRSEAQTPESNQSTVDENESIDHSMLDLDDDNRNPSLQDSPPSIISATTGRPTRSRNPSMSQSNGDAFSKRNCGSYRSLDRLSRGPGRVSVWSEKVTKNIPPPFRGSISSQLMCSGCNYKSVVRVDKFDSISLNLPEQKVQTLLSLGQLLGEYVAPETVNDVECESCNKIANHTKTLTFTKLPPCLAIHIVRTSWSNGQTTKRNDFVHFPESLSMAPYSFIQPSLGSNCSTPWGSTMSLYSASLANATPTNENVPFGSPFTSFGMFPRNLYRLLAVVVHGGDGANTGHFITYRRGSLRNYHKWYYTSDHFVKEVSIEEVLASPAYMLFYDRSQSRN</sequence>
<evidence type="ECO:0000313" key="12">
    <source>
        <dbReference type="Proteomes" id="UP000183832"/>
    </source>
</evidence>
<evidence type="ECO:0000256" key="8">
    <source>
        <dbReference type="SAM" id="MobiDB-lite"/>
    </source>
</evidence>
<dbReference type="InterPro" id="IPR018200">
    <property type="entry name" value="USP_CS"/>
</dbReference>
<proteinExistence type="inferred from homology"/>
<keyword evidence="9" id="KW-0472">Membrane</keyword>
<protein>
    <recommendedName>
        <fullName evidence="3">ubiquitinyl hydrolase 1</fullName>
        <ecNumber evidence="3">3.4.19.12</ecNumber>
    </recommendedName>
</protein>
<dbReference type="GO" id="GO:0004843">
    <property type="term" value="F:cysteine-type deubiquitinase activity"/>
    <property type="evidence" value="ECO:0007669"/>
    <property type="project" value="UniProtKB-EC"/>
</dbReference>
<dbReference type="GO" id="GO:0005634">
    <property type="term" value="C:nucleus"/>
    <property type="evidence" value="ECO:0007669"/>
    <property type="project" value="TreeGrafter"/>
</dbReference>
<dbReference type="InterPro" id="IPR001394">
    <property type="entry name" value="Peptidase_C19_UCH"/>
</dbReference>
<evidence type="ECO:0000256" key="3">
    <source>
        <dbReference type="ARBA" id="ARBA00012759"/>
    </source>
</evidence>
<evidence type="ECO:0000256" key="6">
    <source>
        <dbReference type="ARBA" id="ARBA00022801"/>
    </source>
</evidence>
<dbReference type="InterPro" id="IPR050164">
    <property type="entry name" value="Peptidase_C19"/>
</dbReference>
<dbReference type="OrthoDB" id="2248014at2759"/>
<dbReference type="Pfam" id="PF00443">
    <property type="entry name" value="UCH"/>
    <property type="match status" value="1"/>
</dbReference>
<evidence type="ECO:0000256" key="9">
    <source>
        <dbReference type="SAM" id="Phobius"/>
    </source>
</evidence>
<feature type="domain" description="USP" evidence="10">
    <location>
        <begin position="41"/>
        <end position="524"/>
    </location>
</feature>
<feature type="compositionally biased region" description="Polar residues" evidence="8">
    <location>
        <begin position="226"/>
        <end position="258"/>
    </location>
</feature>
<dbReference type="EMBL" id="CVRI01000036">
    <property type="protein sequence ID" value="CRK93156.1"/>
    <property type="molecule type" value="Genomic_DNA"/>
</dbReference>
<evidence type="ECO:0000256" key="4">
    <source>
        <dbReference type="ARBA" id="ARBA00022670"/>
    </source>
</evidence>
<dbReference type="GO" id="GO:0016579">
    <property type="term" value="P:protein deubiquitination"/>
    <property type="evidence" value="ECO:0007669"/>
    <property type="project" value="InterPro"/>
</dbReference>
<dbReference type="Proteomes" id="UP000183832">
    <property type="component" value="Unassembled WGS sequence"/>
</dbReference>
<feature type="transmembrane region" description="Helical" evidence="9">
    <location>
        <begin position="6"/>
        <end position="26"/>
    </location>
</feature>
<keyword evidence="6" id="KW-0378">Hydrolase</keyword>
<reference evidence="11 12" key="1">
    <citation type="submission" date="2015-04" db="EMBL/GenBank/DDBJ databases">
        <authorList>
            <person name="Syromyatnikov M.Y."/>
            <person name="Popov V.N."/>
        </authorList>
    </citation>
    <scope>NUCLEOTIDE SEQUENCE [LARGE SCALE GENOMIC DNA]</scope>
</reference>
<keyword evidence="4" id="KW-0645">Protease</keyword>
<gene>
    <name evidence="11" type="ORF">CLUMA_CG006475</name>
</gene>
<dbReference type="InterPro" id="IPR038765">
    <property type="entry name" value="Papain-like_cys_pep_sf"/>
</dbReference>
<dbReference type="GO" id="GO:0006508">
    <property type="term" value="P:proteolysis"/>
    <property type="evidence" value="ECO:0007669"/>
    <property type="project" value="UniProtKB-KW"/>
</dbReference>
<dbReference type="CDD" id="cd02662">
    <property type="entry name" value="Peptidase_C19F"/>
    <property type="match status" value="1"/>
</dbReference>
<dbReference type="PROSITE" id="PS00973">
    <property type="entry name" value="USP_2"/>
    <property type="match status" value="1"/>
</dbReference>
<comment type="catalytic activity">
    <reaction evidence="1">
        <text>Thiol-dependent hydrolysis of ester, thioester, amide, peptide and isopeptide bonds formed by the C-terminal Gly of ubiquitin (a 76-residue protein attached to proteins as an intracellular targeting signal).</text>
        <dbReference type="EC" id="3.4.19.12"/>
    </reaction>
</comment>
<name>A0A1J1I0P6_9DIPT</name>
<dbReference type="EC" id="3.4.19.12" evidence="3"/>
<comment type="similarity">
    <text evidence="2">Belongs to the peptidase C19 family.</text>
</comment>